<dbReference type="Proteomes" id="UP001385951">
    <property type="component" value="Unassembled WGS sequence"/>
</dbReference>
<protein>
    <submittedName>
        <fullName evidence="1">Uncharacterized protein</fullName>
    </submittedName>
</protein>
<accession>A0AAW0GC13</accession>
<organism evidence="1 2">
    <name type="scientific">Cerrena zonata</name>
    <dbReference type="NCBI Taxonomy" id="2478898"/>
    <lineage>
        <taxon>Eukaryota</taxon>
        <taxon>Fungi</taxon>
        <taxon>Dikarya</taxon>
        <taxon>Basidiomycota</taxon>
        <taxon>Agaricomycotina</taxon>
        <taxon>Agaricomycetes</taxon>
        <taxon>Polyporales</taxon>
        <taxon>Cerrenaceae</taxon>
        <taxon>Cerrena</taxon>
    </lineage>
</organism>
<evidence type="ECO:0000313" key="1">
    <source>
        <dbReference type="EMBL" id="KAK7690446.1"/>
    </source>
</evidence>
<comment type="caution">
    <text evidence="1">The sequence shown here is derived from an EMBL/GenBank/DDBJ whole genome shotgun (WGS) entry which is preliminary data.</text>
</comment>
<dbReference type="AlphaFoldDB" id="A0AAW0GC13"/>
<proteinExistence type="predicted"/>
<gene>
    <name evidence="1" type="ORF">QCA50_005544</name>
</gene>
<sequence>MDYCPEGIGNVVFAARDAFTRHDYDTFVRATNILLSRLPSAETSEWQGHGREWLGHWLRDLEQYFRIRNIAMSRYDVNDVTTKWCSGLVAIGSRERDVVSEKLVIALEEGIKLGLVGFNPEEGEALNQLKTTYLSISNRPSTVAGILTLWDCTDVNDDEDIAHVYGSKIETGVMEIRHALRI</sequence>
<dbReference type="EMBL" id="JASBNA010000006">
    <property type="protein sequence ID" value="KAK7690446.1"/>
    <property type="molecule type" value="Genomic_DNA"/>
</dbReference>
<name>A0AAW0GC13_9APHY</name>
<keyword evidence="2" id="KW-1185">Reference proteome</keyword>
<evidence type="ECO:0000313" key="2">
    <source>
        <dbReference type="Proteomes" id="UP001385951"/>
    </source>
</evidence>
<reference evidence="1 2" key="1">
    <citation type="submission" date="2022-09" db="EMBL/GenBank/DDBJ databases">
        <authorList>
            <person name="Palmer J.M."/>
        </authorList>
    </citation>
    <scope>NUCLEOTIDE SEQUENCE [LARGE SCALE GENOMIC DNA]</scope>
    <source>
        <strain evidence="1 2">DSM 7382</strain>
    </source>
</reference>